<dbReference type="InterPro" id="IPR004017">
    <property type="entry name" value="Cys_rich_dom"/>
</dbReference>
<dbReference type="PANTHER" id="PTHR43255">
    <property type="entry name" value="IRON-SULFUR-BINDING OXIDOREDUCTASE FADF-RELATED-RELATED"/>
    <property type="match status" value="1"/>
</dbReference>
<keyword evidence="3" id="KW-0560">Oxidoreductase</keyword>
<organism evidence="7 8">
    <name type="scientific">Methanosarcina baikalica</name>
    <dbReference type="NCBI Taxonomy" id="3073890"/>
    <lineage>
        <taxon>Archaea</taxon>
        <taxon>Methanobacteriati</taxon>
        <taxon>Methanobacteriota</taxon>
        <taxon>Stenosarchaea group</taxon>
        <taxon>Methanomicrobia</taxon>
        <taxon>Methanosarcinales</taxon>
        <taxon>Methanosarcinaceae</taxon>
        <taxon>Methanosarcina</taxon>
    </lineage>
</organism>
<keyword evidence="5" id="KW-0411">Iron-sulfur</keyword>
<proteinExistence type="predicted"/>
<dbReference type="Proteomes" id="UP001246244">
    <property type="component" value="Unassembled WGS sequence"/>
</dbReference>
<evidence type="ECO:0000256" key="4">
    <source>
        <dbReference type="ARBA" id="ARBA00023004"/>
    </source>
</evidence>
<accession>A0ABU2D5D8</accession>
<reference evidence="8" key="1">
    <citation type="submission" date="2023-07" db="EMBL/GenBank/DDBJ databases">
        <title>Whole-genome sequencing of a new Methanosarcina sp. Z-7115.</title>
        <authorList>
            <person name="Zhilina T.N."/>
            <person name="Merkel A.Y."/>
        </authorList>
    </citation>
    <scope>NUCLEOTIDE SEQUENCE [LARGE SCALE GENOMIC DNA]</scope>
    <source>
        <strain evidence="8">Z-7115</strain>
    </source>
</reference>
<feature type="domain" description="Cysteine-rich" evidence="6">
    <location>
        <begin position="41"/>
        <end position="86"/>
    </location>
</feature>
<evidence type="ECO:0000313" key="7">
    <source>
        <dbReference type="EMBL" id="MDR7667181.1"/>
    </source>
</evidence>
<keyword evidence="8" id="KW-1185">Reference proteome</keyword>
<dbReference type="EMBL" id="JAVKPK010000101">
    <property type="protein sequence ID" value="MDR7667181.1"/>
    <property type="molecule type" value="Genomic_DNA"/>
</dbReference>
<keyword evidence="4" id="KW-0408">Iron</keyword>
<evidence type="ECO:0000259" key="6">
    <source>
        <dbReference type="Pfam" id="PF02754"/>
    </source>
</evidence>
<evidence type="ECO:0000256" key="3">
    <source>
        <dbReference type="ARBA" id="ARBA00023002"/>
    </source>
</evidence>
<protein>
    <submittedName>
        <fullName evidence="7">Heterodisulfide reductase-related iron-sulfur binding cluster</fullName>
    </submittedName>
</protein>
<dbReference type="Pfam" id="PF02754">
    <property type="entry name" value="CCG"/>
    <property type="match status" value="2"/>
</dbReference>
<name>A0ABU2D5D8_9EURY</name>
<feature type="domain" description="Cysteine-rich" evidence="6">
    <location>
        <begin position="119"/>
        <end position="197"/>
    </location>
</feature>
<keyword evidence="2" id="KW-0479">Metal-binding</keyword>
<sequence>MKIRERGMSGENLWEDFFKPDLVQATYLHLKTQHANLGIALGCCGGPSQLIGKTDYANQITAQLEQDIKCLGASEIIVACPYCYKRLSERLTDLKPVSLYMVLSEAGAKFPEKGNSTYSIHDPCSARGQPEIQDAVRSLISKAGYTIDEQPHTRDNTHCCGMGGMVFLVNADVGAAKTERTVRESLHDLVTYCATCRDIFSGQGKKCIHLLDLLFNKNAAEQAAKVPNAPEVATRNLKVLNRWVRGLAKEIKHESVLNPWPGNLTEEIKHESK</sequence>
<gene>
    <name evidence="7" type="ORF">RG963_15635</name>
</gene>
<evidence type="ECO:0000256" key="2">
    <source>
        <dbReference type="ARBA" id="ARBA00022723"/>
    </source>
</evidence>
<comment type="caution">
    <text evidence="7">The sequence shown here is derived from an EMBL/GenBank/DDBJ whole genome shotgun (WGS) entry which is preliminary data.</text>
</comment>
<keyword evidence="1" id="KW-0004">4Fe-4S</keyword>
<dbReference type="InterPro" id="IPR051460">
    <property type="entry name" value="HdrC_iron-sulfur_subunit"/>
</dbReference>
<evidence type="ECO:0000256" key="5">
    <source>
        <dbReference type="ARBA" id="ARBA00023014"/>
    </source>
</evidence>
<evidence type="ECO:0000256" key="1">
    <source>
        <dbReference type="ARBA" id="ARBA00022485"/>
    </source>
</evidence>
<evidence type="ECO:0000313" key="8">
    <source>
        <dbReference type="Proteomes" id="UP001246244"/>
    </source>
</evidence>
<dbReference type="PANTHER" id="PTHR43255:SF1">
    <property type="entry name" value="IRON-SULFUR-BINDING OXIDOREDUCTASE FADF-RELATED"/>
    <property type="match status" value="1"/>
</dbReference>
<dbReference type="RefSeq" id="WP_310577209.1">
    <property type="nucleotide sequence ID" value="NZ_JAVKPK010000101.1"/>
</dbReference>